<evidence type="ECO:0000256" key="1">
    <source>
        <dbReference type="PROSITE-ProRule" id="PRU00409"/>
    </source>
</evidence>
<proteinExistence type="predicted"/>
<evidence type="ECO:0000259" key="3">
    <source>
        <dbReference type="PROSITE" id="PS50975"/>
    </source>
</evidence>
<dbReference type="STRING" id="1227498.C492_01673"/>
<evidence type="ECO:0000313" key="5">
    <source>
        <dbReference type="Proteomes" id="UP000011531"/>
    </source>
</evidence>
<reference evidence="4 5" key="1">
    <citation type="journal article" date="2014" name="PLoS Genet.">
        <title>Phylogenetically driven sequencing of extremely halophilic archaea reveals strategies for static and dynamic osmo-response.</title>
        <authorList>
            <person name="Becker E.A."/>
            <person name="Seitzer P.M."/>
            <person name="Tritt A."/>
            <person name="Larsen D."/>
            <person name="Krusor M."/>
            <person name="Yao A.I."/>
            <person name="Wu D."/>
            <person name="Madern D."/>
            <person name="Eisen J.A."/>
            <person name="Darling A.E."/>
            <person name="Facciotti M.T."/>
        </authorList>
    </citation>
    <scope>NUCLEOTIDE SEQUENCE [LARGE SCALE GENOMIC DNA]</scope>
    <source>
        <strain evidence="4 5">DSM 18795</strain>
    </source>
</reference>
<name>L9XWN4_9EURY</name>
<sequence length="405" mass="43938">MRSEPRVLVLDGDYPTSLAIARELSADLDATIVGAGTSPHSRLARSRYCDVPAAIPSPDDPRYLEGVRAVLEVHRPDLVLPVGYGSAAALESARGDLPAFVSTCLPDPDAFETAADKRETAELATALGIDVPRDHSELVATLDSEGREPGALEALAFPVFCKARREAGGGGETTARVADPERFWTVYDRLAAASPTGEVLVQESIDGSASTYGCGLFRLDGAVELRMAHEELRSVPRRGGSGTHLRLRRDPPLESAATALLGELEWRGVALVECKRREDGELVLMEINPKFWASYALASAHGYRFASRLVARTLGLEDRLPDRSPEPTGEMTFPLRELYHYARHREEERLLECLGAVARPGVPWNVDRSDLGAWLTPPAAVLEKLPGGTAEPSDADREAVAFTRR</sequence>
<organism evidence="4 5">
    <name type="scientific">Natronococcus jeotgali DSM 18795</name>
    <dbReference type="NCBI Taxonomy" id="1227498"/>
    <lineage>
        <taxon>Archaea</taxon>
        <taxon>Methanobacteriati</taxon>
        <taxon>Methanobacteriota</taxon>
        <taxon>Stenosarchaea group</taxon>
        <taxon>Halobacteria</taxon>
        <taxon>Halobacteriales</taxon>
        <taxon>Natrialbaceae</taxon>
        <taxon>Natronococcus</taxon>
    </lineage>
</organism>
<dbReference type="EMBL" id="AOIA01000018">
    <property type="protein sequence ID" value="ELY66249.1"/>
    <property type="molecule type" value="Genomic_DNA"/>
</dbReference>
<keyword evidence="5" id="KW-1185">Reference proteome</keyword>
<keyword evidence="1" id="KW-0547">Nucleotide-binding</keyword>
<dbReference type="AlphaFoldDB" id="L9XWN4"/>
<dbReference type="Gene3D" id="3.30.470.20">
    <property type="entry name" value="ATP-grasp fold, B domain"/>
    <property type="match status" value="2"/>
</dbReference>
<feature type="domain" description="ATP-grasp" evidence="3">
    <location>
        <begin position="121"/>
        <end position="314"/>
    </location>
</feature>
<dbReference type="OrthoDB" id="11959at2157"/>
<accession>L9XWN4</accession>
<dbReference type="InterPro" id="IPR011761">
    <property type="entry name" value="ATP-grasp"/>
</dbReference>
<evidence type="ECO:0000313" key="4">
    <source>
        <dbReference type="EMBL" id="ELY66249.1"/>
    </source>
</evidence>
<feature type="region of interest" description="Disordered" evidence="2">
    <location>
        <begin position="385"/>
        <end position="405"/>
    </location>
</feature>
<dbReference type="GO" id="GO:0005524">
    <property type="term" value="F:ATP binding"/>
    <property type="evidence" value="ECO:0007669"/>
    <property type="project" value="UniProtKB-UniRule"/>
</dbReference>
<dbReference type="RefSeq" id="WP_008419880.1">
    <property type="nucleotide sequence ID" value="NZ_AOIA01000018.1"/>
</dbReference>
<dbReference type="PROSITE" id="PS50975">
    <property type="entry name" value="ATP_GRASP"/>
    <property type="match status" value="1"/>
</dbReference>
<protein>
    <submittedName>
        <fullName evidence="4">ATP-grasp enzyme-like protein</fullName>
    </submittedName>
</protein>
<comment type="caution">
    <text evidence="4">The sequence shown here is derived from an EMBL/GenBank/DDBJ whole genome shotgun (WGS) entry which is preliminary data.</text>
</comment>
<keyword evidence="1" id="KW-0067">ATP-binding</keyword>
<evidence type="ECO:0000256" key="2">
    <source>
        <dbReference type="SAM" id="MobiDB-lite"/>
    </source>
</evidence>
<gene>
    <name evidence="4" type="ORF">C492_01673</name>
</gene>
<dbReference type="SUPFAM" id="SSF56059">
    <property type="entry name" value="Glutathione synthetase ATP-binding domain-like"/>
    <property type="match status" value="1"/>
</dbReference>
<dbReference type="GO" id="GO:0046872">
    <property type="term" value="F:metal ion binding"/>
    <property type="evidence" value="ECO:0007669"/>
    <property type="project" value="InterPro"/>
</dbReference>
<dbReference type="Proteomes" id="UP000011531">
    <property type="component" value="Unassembled WGS sequence"/>
</dbReference>